<dbReference type="InterPro" id="IPR001356">
    <property type="entry name" value="HD"/>
</dbReference>
<evidence type="ECO:0000256" key="1">
    <source>
        <dbReference type="ARBA" id="ARBA00004123"/>
    </source>
</evidence>
<keyword evidence="16" id="KW-1185">Reference proteome</keyword>
<proteinExistence type="inferred from homology"/>
<dbReference type="GO" id="GO:0000981">
    <property type="term" value="F:DNA-binding transcription factor activity, RNA polymerase II-specific"/>
    <property type="evidence" value="ECO:0007669"/>
    <property type="project" value="InterPro"/>
</dbReference>
<dbReference type="PROSITE" id="PS50071">
    <property type="entry name" value="HOMEOBOX_2"/>
    <property type="match status" value="1"/>
</dbReference>
<evidence type="ECO:0000256" key="13">
    <source>
        <dbReference type="RuleBase" id="RU000682"/>
    </source>
</evidence>
<keyword evidence="5" id="KW-0805">Transcription regulation</keyword>
<dbReference type="Gene3D" id="1.10.10.60">
    <property type="entry name" value="Homeodomain-like"/>
    <property type="match status" value="1"/>
</dbReference>
<dbReference type="WBParaSite" id="HCON_00035310-00001">
    <property type="protein sequence ID" value="HCON_00035310-00001"/>
    <property type="gene ID" value="HCON_00035310"/>
</dbReference>
<dbReference type="SMART" id="SM00389">
    <property type="entry name" value="HOX"/>
    <property type="match status" value="1"/>
</dbReference>
<feature type="region of interest" description="Disordered" evidence="14">
    <location>
        <begin position="205"/>
        <end position="235"/>
    </location>
</feature>
<feature type="DNA-binding region" description="Homeobox" evidence="12">
    <location>
        <begin position="73"/>
        <end position="132"/>
    </location>
</feature>
<dbReference type="CDD" id="cd00086">
    <property type="entry name" value="homeodomain"/>
    <property type="match status" value="1"/>
</dbReference>
<feature type="compositionally biased region" description="Polar residues" evidence="14">
    <location>
        <begin position="224"/>
        <end position="235"/>
    </location>
</feature>
<dbReference type="Pfam" id="PF00046">
    <property type="entry name" value="Homeodomain"/>
    <property type="match status" value="1"/>
</dbReference>
<evidence type="ECO:0000256" key="6">
    <source>
        <dbReference type="ARBA" id="ARBA00023125"/>
    </source>
</evidence>
<name>A0A7I4Y283_HAECO</name>
<evidence type="ECO:0000256" key="7">
    <source>
        <dbReference type="ARBA" id="ARBA00023155"/>
    </source>
</evidence>
<evidence type="ECO:0000256" key="5">
    <source>
        <dbReference type="ARBA" id="ARBA00023015"/>
    </source>
</evidence>
<keyword evidence="7 12" id="KW-0371">Homeobox</keyword>
<organism evidence="16 17">
    <name type="scientific">Haemonchus contortus</name>
    <name type="common">Barber pole worm</name>
    <dbReference type="NCBI Taxonomy" id="6289"/>
    <lineage>
        <taxon>Eukaryota</taxon>
        <taxon>Metazoa</taxon>
        <taxon>Ecdysozoa</taxon>
        <taxon>Nematoda</taxon>
        <taxon>Chromadorea</taxon>
        <taxon>Rhabditida</taxon>
        <taxon>Rhabditina</taxon>
        <taxon>Rhabditomorpha</taxon>
        <taxon>Strongyloidea</taxon>
        <taxon>Trichostrongylidae</taxon>
        <taxon>Haemonchus</taxon>
    </lineage>
</organism>
<reference evidence="17" key="1">
    <citation type="submission" date="2020-12" db="UniProtKB">
        <authorList>
            <consortium name="WormBaseParasite"/>
        </authorList>
    </citation>
    <scope>IDENTIFICATION</scope>
    <source>
        <strain evidence="17">MHco3</strain>
    </source>
</reference>
<accession>A0A7I4Y283</accession>
<feature type="compositionally biased region" description="Low complexity" evidence="14">
    <location>
        <begin position="35"/>
        <end position="53"/>
    </location>
</feature>
<evidence type="ECO:0000256" key="8">
    <source>
        <dbReference type="ARBA" id="ARBA00023163"/>
    </source>
</evidence>
<dbReference type="PANTHER" id="PTHR46799:SF1">
    <property type="entry name" value="HOMEOBOX PROTEIN UNC-4 HOMOLOG"/>
    <property type="match status" value="1"/>
</dbReference>
<dbReference type="SUPFAM" id="SSF46689">
    <property type="entry name" value="Homeodomain-like"/>
    <property type="match status" value="1"/>
</dbReference>
<evidence type="ECO:0000313" key="17">
    <source>
        <dbReference type="WBParaSite" id="HCON_00035310-00001"/>
    </source>
</evidence>
<evidence type="ECO:0000256" key="3">
    <source>
        <dbReference type="ARBA" id="ARBA00022782"/>
    </source>
</evidence>
<feature type="region of interest" description="Disordered" evidence="14">
    <location>
        <begin position="131"/>
        <end position="153"/>
    </location>
</feature>
<dbReference type="GO" id="GO:0030154">
    <property type="term" value="P:cell differentiation"/>
    <property type="evidence" value="ECO:0007669"/>
    <property type="project" value="UniProtKB-KW"/>
</dbReference>
<keyword evidence="9 12" id="KW-0539">Nucleus</keyword>
<protein>
    <recommendedName>
        <fullName evidence="11">Homeobox protein unc-4</fullName>
    </recommendedName>
</protein>
<evidence type="ECO:0000259" key="15">
    <source>
        <dbReference type="PROSITE" id="PS50071"/>
    </source>
</evidence>
<dbReference type="GO" id="GO:0007399">
    <property type="term" value="P:nervous system development"/>
    <property type="evidence" value="ECO:0007669"/>
    <property type="project" value="UniProtKB-KW"/>
</dbReference>
<evidence type="ECO:0000256" key="14">
    <source>
        <dbReference type="SAM" id="MobiDB-lite"/>
    </source>
</evidence>
<feature type="region of interest" description="Disordered" evidence="14">
    <location>
        <begin position="35"/>
        <end position="71"/>
    </location>
</feature>
<dbReference type="GO" id="GO:0005634">
    <property type="term" value="C:nucleus"/>
    <property type="evidence" value="ECO:0007669"/>
    <property type="project" value="UniProtKB-SubCell"/>
</dbReference>
<dbReference type="PROSITE" id="PS00027">
    <property type="entry name" value="HOMEOBOX_1"/>
    <property type="match status" value="1"/>
</dbReference>
<dbReference type="InterPro" id="IPR017970">
    <property type="entry name" value="Homeobox_CS"/>
</dbReference>
<feature type="compositionally biased region" description="Polar residues" evidence="14">
    <location>
        <begin position="57"/>
        <end position="66"/>
    </location>
</feature>
<dbReference type="OMA" id="TIFTARQ"/>
<keyword evidence="4" id="KW-0524">Neurogenesis</keyword>
<evidence type="ECO:0000256" key="4">
    <source>
        <dbReference type="ARBA" id="ARBA00022902"/>
    </source>
</evidence>
<evidence type="ECO:0000313" key="16">
    <source>
        <dbReference type="Proteomes" id="UP000025227"/>
    </source>
</evidence>
<dbReference type="PANTHER" id="PTHR46799">
    <property type="entry name" value="HOMEOBOX PROTEIN UNC-4 HOMOLOG"/>
    <property type="match status" value="1"/>
</dbReference>
<dbReference type="OrthoDB" id="6159439at2759"/>
<dbReference type="Proteomes" id="UP000025227">
    <property type="component" value="Unplaced"/>
</dbReference>
<evidence type="ECO:0000256" key="10">
    <source>
        <dbReference type="ARBA" id="ARBA00038351"/>
    </source>
</evidence>
<dbReference type="AlphaFoldDB" id="A0A7I4Y283"/>
<feature type="domain" description="Homeobox" evidence="15">
    <location>
        <begin position="71"/>
        <end position="131"/>
    </location>
</feature>
<keyword evidence="2" id="KW-0217">Developmental protein</keyword>
<dbReference type="FunFam" id="1.10.10.60:FF:000057">
    <property type="entry name" value="Short stature homeobox 2"/>
    <property type="match status" value="1"/>
</dbReference>
<sequence length="235" mass="26686">KGMFSNMNVQDMWNEYWQKQLSLSCSPFNSVVIRSETTEGPSGSSRSSDSTPEAVSFATQELSPSCESVGAKRRRTRTNFSGWQLEELESAFEASHYPDVFMREALALRLDLLESRVQVWFQNRRAKWRKKDNLKNGHSEQATSKEDGQELGKSKDCNAFSIENLLAASRVPRGRRPNAKYPRVQACKNLSPFMLPLFPITQPAGRTIRESSPRHGTKLPPTEPSTFINNRQENN</sequence>
<evidence type="ECO:0000256" key="11">
    <source>
        <dbReference type="ARBA" id="ARBA00069290"/>
    </source>
</evidence>
<evidence type="ECO:0000256" key="12">
    <source>
        <dbReference type="PROSITE-ProRule" id="PRU00108"/>
    </source>
</evidence>
<keyword evidence="8" id="KW-0804">Transcription</keyword>
<evidence type="ECO:0000256" key="2">
    <source>
        <dbReference type="ARBA" id="ARBA00022473"/>
    </source>
</evidence>
<comment type="subcellular location">
    <subcellularLocation>
        <location evidence="1 12 13">Nucleus</location>
    </subcellularLocation>
</comment>
<dbReference type="InterPro" id="IPR009057">
    <property type="entry name" value="Homeodomain-like_sf"/>
</dbReference>
<keyword evidence="6 12" id="KW-0238">DNA-binding</keyword>
<comment type="similarity">
    <text evidence="10">Belongs to the paired homeobox family. Unc-4 subfamily.</text>
</comment>
<dbReference type="GO" id="GO:1990837">
    <property type="term" value="F:sequence-specific double-stranded DNA binding"/>
    <property type="evidence" value="ECO:0007669"/>
    <property type="project" value="TreeGrafter"/>
</dbReference>
<keyword evidence="3" id="KW-0221">Differentiation</keyword>
<evidence type="ECO:0000256" key="9">
    <source>
        <dbReference type="ARBA" id="ARBA00023242"/>
    </source>
</evidence>